<keyword evidence="1" id="KW-0812">Transmembrane</keyword>
<dbReference type="AlphaFoldDB" id="A0A447Z3J7"/>
<sequence length="229" mass="26176">MPLWDLFFTSQPTAPPQLGAWYFLLPTSLMVVGYLSIRFASSKGYQNFWYWGQLIQLLMINVWYIAAHLPFSESLPFYHSRMAMWIILLAPKGSFKQYFALVGVFGSIMALVHPVFYPYPFPHVSSINNVFGHWALLANCLIYLVQSYQVEERDAWKICQMTFGVNAIIQLANLVTGGNYGFMRRPPVIGNHGLVLNYFIVTILMTGTLILMNAIVKSSKKRKRTSESI</sequence>
<name>A0A447Z3J7_9STRE</name>
<keyword evidence="1" id="KW-1133">Transmembrane helix</keyword>
<protein>
    <submittedName>
        <fullName evidence="2">Major facilitator superfamily permease</fullName>
    </submittedName>
</protein>
<dbReference type="KEGG" id="svf:NCTC3166_00678"/>
<dbReference type="RefSeq" id="WP_126403971.1">
    <property type="nucleotide sequence ID" value="NZ_LR134266.1"/>
</dbReference>
<feature type="transmembrane region" description="Helical" evidence="1">
    <location>
        <begin position="195"/>
        <end position="216"/>
    </location>
</feature>
<feature type="transmembrane region" description="Helical" evidence="1">
    <location>
        <begin position="131"/>
        <end position="150"/>
    </location>
</feature>
<feature type="transmembrane region" description="Helical" evidence="1">
    <location>
        <begin position="98"/>
        <end position="119"/>
    </location>
</feature>
<feature type="transmembrane region" description="Helical" evidence="1">
    <location>
        <begin position="49"/>
        <end position="69"/>
    </location>
</feature>
<dbReference type="InterPro" id="IPR011737">
    <property type="entry name" value="CHP02206_TP0381"/>
</dbReference>
<reference evidence="2 3" key="1">
    <citation type="submission" date="2018-12" db="EMBL/GenBank/DDBJ databases">
        <authorList>
            <consortium name="Pathogen Informatics"/>
        </authorList>
    </citation>
    <scope>NUCLEOTIDE SEQUENCE [LARGE SCALE GENOMIC DNA]</scope>
    <source>
        <strain evidence="2 3">NCTC3166</strain>
    </source>
</reference>
<dbReference type="EMBL" id="LR134266">
    <property type="protein sequence ID" value="VED66866.1"/>
    <property type="molecule type" value="Genomic_DNA"/>
</dbReference>
<feature type="transmembrane region" description="Helical" evidence="1">
    <location>
        <begin position="162"/>
        <end position="183"/>
    </location>
</feature>
<proteinExistence type="predicted"/>
<keyword evidence="3" id="KW-1185">Reference proteome</keyword>
<feature type="transmembrane region" description="Helical" evidence="1">
    <location>
        <begin position="20"/>
        <end position="37"/>
    </location>
</feature>
<evidence type="ECO:0000256" key="1">
    <source>
        <dbReference type="SAM" id="Phobius"/>
    </source>
</evidence>
<keyword evidence="1" id="KW-0472">Membrane</keyword>
<accession>A0A447Z3J7</accession>
<gene>
    <name evidence="2" type="ORF">NCTC3166_00678</name>
</gene>
<evidence type="ECO:0000313" key="3">
    <source>
        <dbReference type="Proteomes" id="UP000270025"/>
    </source>
</evidence>
<dbReference type="Pfam" id="PF14808">
    <property type="entry name" value="TMEM164"/>
    <property type="match status" value="1"/>
</dbReference>
<organism evidence="2 3">
    <name type="scientific">Streptococcus viridans</name>
    <dbReference type="NCBI Taxonomy" id="78535"/>
    <lineage>
        <taxon>Bacteria</taxon>
        <taxon>Bacillati</taxon>
        <taxon>Bacillota</taxon>
        <taxon>Bacilli</taxon>
        <taxon>Lactobacillales</taxon>
        <taxon>Streptococcaceae</taxon>
        <taxon>Streptococcus</taxon>
    </lineage>
</organism>
<dbReference type="NCBIfam" id="TIGR02206">
    <property type="entry name" value="intg_mem_TP0381"/>
    <property type="match status" value="1"/>
</dbReference>
<dbReference type="Proteomes" id="UP000270025">
    <property type="component" value="Chromosome"/>
</dbReference>
<evidence type="ECO:0000313" key="2">
    <source>
        <dbReference type="EMBL" id="VED66866.1"/>
    </source>
</evidence>